<name>A0A1A7BYU9_9BURK</name>
<keyword evidence="3 6" id="KW-0479">Metal-binding</keyword>
<dbReference type="GO" id="GO:0020037">
    <property type="term" value="F:heme binding"/>
    <property type="evidence" value="ECO:0007669"/>
    <property type="project" value="InterPro"/>
</dbReference>
<dbReference type="InterPro" id="IPR009056">
    <property type="entry name" value="Cyt_c-like_dom"/>
</dbReference>
<dbReference type="PATRIC" id="fig|1747903.4.peg.1192"/>
<evidence type="ECO:0000256" key="5">
    <source>
        <dbReference type="ARBA" id="ARBA00023004"/>
    </source>
</evidence>
<organism evidence="8 9">
    <name type="scientific">Janthinobacterium psychrotolerans</name>
    <dbReference type="NCBI Taxonomy" id="1747903"/>
    <lineage>
        <taxon>Bacteria</taxon>
        <taxon>Pseudomonadati</taxon>
        <taxon>Pseudomonadota</taxon>
        <taxon>Betaproteobacteria</taxon>
        <taxon>Burkholderiales</taxon>
        <taxon>Oxalobacteraceae</taxon>
        <taxon>Janthinobacterium</taxon>
    </lineage>
</organism>
<proteinExistence type="predicted"/>
<dbReference type="STRING" id="1747903.ASR47_1003328"/>
<dbReference type="InterPro" id="IPR036909">
    <property type="entry name" value="Cyt_c-like_dom_sf"/>
</dbReference>
<protein>
    <submittedName>
        <fullName evidence="8">Cytochrome c553</fullName>
    </submittedName>
</protein>
<comment type="caution">
    <text evidence="8">The sequence shown here is derived from an EMBL/GenBank/DDBJ whole genome shotgun (WGS) entry which is preliminary data.</text>
</comment>
<dbReference type="GO" id="GO:0046872">
    <property type="term" value="F:metal ion binding"/>
    <property type="evidence" value="ECO:0007669"/>
    <property type="project" value="UniProtKB-KW"/>
</dbReference>
<keyword evidence="9" id="KW-1185">Reference proteome</keyword>
<dbReference type="PANTHER" id="PTHR33751">
    <property type="entry name" value="CBB3-TYPE CYTOCHROME C OXIDASE SUBUNIT FIXP"/>
    <property type="match status" value="1"/>
</dbReference>
<dbReference type="PROSITE" id="PS51007">
    <property type="entry name" value="CYTC"/>
    <property type="match status" value="2"/>
</dbReference>
<dbReference type="InterPro" id="IPR050597">
    <property type="entry name" value="Cytochrome_c_Oxidase_Subunit"/>
</dbReference>
<dbReference type="Proteomes" id="UP000092713">
    <property type="component" value="Unassembled WGS sequence"/>
</dbReference>
<evidence type="ECO:0000313" key="8">
    <source>
        <dbReference type="EMBL" id="OBV37665.1"/>
    </source>
</evidence>
<evidence type="ECO:0000256" key="6">
    <source>
        <dbReference type="PROSITE-ProRule" id="PRU00433"/>
    </source>
</evidence>
<dbReference type="Gene3D" id="1.10.760.10">
    <property type="entry name" value="Cytochrome c-like domain"/>
    <property type="match status" value="2"/>
</dbReference>
<sequence length="270" mass="29197">MREHGFFSRTNRVGWTSAIGLALLTIIAALVAFAWLPSAQADYRAQGLWDSICRAAGVPARWLEGSPRKDSADVVATNVVLLPAMARTASPASVGRGATLALNCTMCHGALGLSRSDAPNLAGQYPEVIRKQMLDYQSGKRTSAIMAALARNLTEENIADLAAYYASLPKARTAPTTYDETLPALVRVGDPMRNIAPCISCHGGIDQKLGAPWLEGMPKPYLVQQLEDFKHGQRKNDGQQQMRNVARPMTAQEIDSVAGFYARKALPGHH</sequence>
<dbReference type="RefSeq" id="WP_065309879.1">
    <property type="nucleotide sequence ID" value="NZ_LOCQ01000060.1"/>
</dbReference>
<feature type="domain" description="Cytochrome c" evidence="7">
    <location>
        <begin position="92"/>
        <end position="169"/>
    </location>
</feature>
<keyword evidence="2 6" id="KW-0349">Heme</keyword>
<dbReference type="SUPFAM" id="SSF46626">
    <property type="entry name" value="Cytochrome c"/>
    <property type="match status" value="2"/>
</dbReference>
<evidence type="ECO:0000256" key="4">
    <source>
        <dbReference type="ARBA" id="ARBA00022982"/>
    </source>
</evidence>
<evidence type="ECO:0000256" key="3">
    <source>
        <dbReference type="ARBA" id="ARBA00022723"/>
    </source>
</evidence>
<dbReference type="Pfam" id="PF00034">
    <property type="entry name" value="Cytochrom_C"/>
    <property type="match status" value="1"/>
</dbReference>
<dbReference type="EMBL" id="LOCQ01000060">
    <property type="protein sequence ID" value="OBV37665.1"/>
    <property type="molecule type" value="Genomic_DNA"/>
</dbReference>
<dbReference type="PANTHER" id="PTHR33751:SF9">
    <property type="entry name" value="CYTOCHROME C4"/>
    <property type="match status" value="1"/>
</dbReference>
<keyword evidence="4" id="KW-0249">Electron transport</keyword>
<gene>
    <name evidence="8" type="ORF">ASR47_1003328</name>
</gene>
<evidence type="ECO:0000256" key="1">
    <source>
        <dbReference type="ARBA" id="ARBA00022448"/>
    </source>
</evidence>
<dbReference type="AlphaFoldDB" id="A0A1A7BYU9"/>
<evidence type="ECO:0000259" key="7">
    <source>
        <dbReference type="PROSITE" id="PS51007"/>
    </source>
</evidence>
<keyword evidence="1" id="KW-0813">Transport</keyword>
<evidence type="ECO:0000256" key="2">
    <source>
        <dbReference type="ARBA" id="ARBA00022617"/>
    </source>
</evidence>
<evidence type="ECO:0000313" key="9">
    <source>
        <dbReference type="Proteomes" id="UP000092713"/>
    </source>
</evidence>
<keyword evidence="5 6" id="KW-0408">Iron</keyword>
<accession>A0A1A7BYU9</accession>
<dbReference type="OrthoDB" id="9773456at2"/>
<dbReference type="GO" id="GO:0009055">
    <property type="term" value="F:electron transfer activity"/>
    <property type="evidence" value="ECO:0007669"/>
    <property type="project" value="InterPro"/>
</dbReference>
<feature type="domain" description="Cytochrome c" evidence="7">
    <location>
        <begin position="184"/>
        <end position="265"/>
    </location>
</feature>
<reference evidence="8 9" key="1">
    <citation type="submission" date="2016-04" db="EMBL/GenBank/DDBJ databases">
        <title>Draft genome sequence of Janthinobacterium psychrotolerans sp. nov., isolated from freshwater sediments in Denmark.</title>
        <authorList>
            <person name="Gong X."/>
            <person name="Skrivergaard S."/>
            <person name="Korsgaard B.S."/>
            <person name="Schreiber L."/>
            <person name="Marshall I.P."/>
            <person name="Finster K."/>
            <person name="Schramm A."/>
        </authorList>
    </citation>
    <scope>NUCLEOTIDE SEQUENCE [LARGE SCALE GENOMIC DNA]</scope>
    <source>
        <strain evidence="8 9">S3-2</strain>
    </source>
</reference>